<protein>
    <submittedName>
        <fullName evidence="5">Alkaline phosphatase family protein</fullName>
    </submittedName>
</protein>
<dbReference type="PANTHER" id="PTHR10151:SF120">
    <property type="entry name" value="BIS(5'-ADENOSYL)-TRIPHOSPHATASE"/>
    <property type="match status" value="1"/>
</dbReference>
<evidence type="ECO:0000256" key="2">
    <source>
        <dbReference type="ARBA" id="ARBA00022723"/>
    </source>
</evidence>
<keyword evidence="1" id="KW-0597">Phosphoprotein</keyword>
<dbReference type="Gene3D" id="3.30.1360.150">
    <property type="match status" value="1"/>
</dbReference>
<reference evidence="5 6" key="1">
    <citation type="journal article" date="2019" name="Int. J. Syst. Evol. Microbiol.">
        <title>The Global Catalogue of Microorganisms (GCM) 10K type strain sequencing project: providing services to taxonomists for standard genome sequencing and annotation.</title>
        <authorList>
            <consortium name="The Broad Institute Genomics Platform"/>
            <consortium name="The Broad Institute Genome Sequencing Center for Infectious Disease"/>
            <person name="Wu L."/>
            <person name="Ma J."/>
        </authorList>
    </citation>
    <scope>NUCLEOTIDE SEQUENCE [LARGE SCALE GENOMIC DNA]</scope>
    <source>
        <strain evidence="5 6">JCM 13378</strain>
    </source>
</reference>
<gene>
    <name evidence="5" type="ORF">GCM10009092_28270</name>
</gene>
<dbReference type="Pfam" id="PF01663">
    <property type="entry name" value="Phosphodiest"/>
    <property type="match status" value="1"/>
</dbReference>
<feature type="signal peptide" evidence="4">
    <location>
        <begin position="1"/>
        <end position="20"/>
    </location>
</feature>
<dbReference type="Gene3D" id="3.40.720.10">
    <property type="entry name" value="Alkaline Phosphatase, subunit A"/>
    <property type="match status" value="1"/>
</dbReference>
<keyword evidence="2" id="KW-0479">Metal-binding</keyword>
<keyword evidence="3 4" id="KW-0732">Signal</keyword>
<evidence type="ECO:0000256" key="1">
    <source>
        <dbReference type="ARBA" id="ARBA00022553"/>
    </source>
</evidence>
<dbReference type="InterPro" id="IPR026263">
    <property type="entry name" value="Alkaline_phosphatase_prok"/>
</dbReference>
<dbReference type="InterPro" id="IPR002591">
    <property type="entry name" value="Phosphodiest/P_Trfase"/>
</dbReference>
<accession>A0ABN0XES3</accession>
<dbReference type="Proteomes" id="UP001501757">
    <property type="component" value="Unassembled WGS sequence"/>
</dbReference>
<dbReference type="RefSeq" id="WP_343845767.1">
    <property type="nucleotide sequence ID" value="NZ_BAAAEI010000015.1"/>
</dbReference>
<dbReference type="SUPFAM" id="SSF53649">
    <property type="entry name" value="Alkaline phosphatase-like"/>
    <property type="match status" value="1"/>
</dbReference>
<proteinExistence type="predicted"/>
<evidence type="ECO:0000313" key="6">
    <source>
        <dbReference type="Proteomes" id="UP001501757"/>
    </source>
</evidence>
<dbReference type="CDD" id="cd16016">
    <property type="entry name" value="AP-SPAP"/>
    <property type="match status" value="1"/>
</dbReference>
<organism evidence="5 6">
    <name type="scientific">Bowmanella denitrificans</name>
    <dbReference type="NCBI Taxonomy" id="366582"/>
    <lineage>
        <taxon>Bacteria</taxon>
        <taxon>Pseudomonadati</taxon>
        <taxon>Pseudomonadota</taxon>
        <taxon>Gammaproteobacteria</taxon>
        <taxon>Alteromonadales</taxon>
        <taxon>Alteromonadaceae</taxon>
        <taxon>Bowmanella</taxon>
    </lineage>
</organism>
<dbReference type="PIRSF" id="PIRSF031924">
    <property type="entry name" value="Pi-irrepressible_AP"/>
    <property type="match status" value="1"/>
</dbReference>
<dbReference type="PANTHER" id="PTHR10151">
    <property type="entry name" value="ECTONUCLEOTIDE PYROPHOSPHATASE/PHOSPHODIESTERASE"/>
    <property type="match status" value="1"/>
</dbReference>
<comment type="caution">
    <text evidence="5">The sequence shown here is derived from an EMBL/GenBank/DDBJ whole genome shotgun (WGS) entry which is preliminary data.</text>
</comment>
<dbReference type="InterPro" id="IPR017850">
    <property type="entry name" value="Alkaline_phosphatase_core_sf"/>
</dbReference>
<sequence length="541" mass="59299">MNNAIRILALCACFSAPALADAPRLIVQITVDQLRGDLLHKYQSNFVDKRNQKGFKRFLDDGALYTNAHYRHATTLTAVGHATLATGALPSQHGIPANSWADRLTADSVYCVADKNTQLLGADGYSASPANLMASTFSDELYQASSGKAKIFAVSTKDRGAVLTGGHFGKAFWFDKGTGNVVTSNYYFDQLPVYAEEFNQSGLKDSFAGQSWAMMLDEGQYHNNAGNRPFQIPPKGFKSGFPHQMPTETDKDYYGMLAYTPFGDKLTAEFAKRLVIQGDMGKDEITDYLSVSFSVNDYVGHMFGPNSLEAEDNLLNLDRTLADFFSFLDKQVGLKNVLIALSADHGVDSIPEYKKSIGFAGFRGNTGKQFNAINQQLAKEFAIEGKLVRKTSMPFLYLDLDLIADKNLDIHAVQKAVAAHAAKLPGVARVFTRQQLMSEDLSFDPIASKVQNAYVPSRAGDVVLVQEPSSMFEGYSAATHGSPYKYDTHVPLFFTGWKVKPYSSSRQVSPEDLAVTLSALLSITYPDKATGHPLAEIAELR</sequence>
<feature type="chain" id="PRO_5045785946" evidence="4">
    <location>
        <begin position="21"/>
        <end position="541"/>
    </location>
</feature>
<keyword evidence="6" id="KW-1185">Reference proteome</keyword>
<name>A0ABN0XES3_9ALTE</name>
<evidence type="ECO:0000313" key="5">
    <source>
        <dbReference type="EMBL" id="GAA0362255.1"/>
    </source>
</evidence>
<evidence type="ECO:0000256" key="3">
    <source>
        <dbReference type="ARBA" id="ARBA00022729"/>
    </source>
</evidence>
<evidence type="ECO:0000256" key="4">
    <source>
        <dbReference type="SAM" id="SignalP"/>
    </source>
</evidence>
<dbReference type="EMBL" id="BAAAEI010000015">
    <property type="protein sequence ID" value="GAA0362255.1"/>
    <property type="molecule type" value="Genomic_DNA"/>
</dbReference>